<dbReference type="Gene3D" id="3.60.15.10">
    <property type="entry name" value="Ribonuclease Z/Hydroxyacylglutathione hydrolase-like"/>
    <property type="match status" value="1"/>
</dbReference>
<dbReference type="OrthoDB" id="9802897at2"/>
<dbReference type="GO" id="GO:0016787">
    <property type="term" value="F:hydrolase activity"/>
    <property type="evidence" value="ECO:0007669"/>
    <property type="project" value="UniProtKB-KW"/>
</dbReference>
<dbReference type="KEGG" id="bwh:A9C19_04425"/>
<evidence type="ECO:0000313" key="6">
    <source>
        <dbReference type="EMBL" id="APH04041.1"/>
    </source>
</evidence>
<gene>
    <name evidence="6" type="ORF">A9C19_04425</name>
</gene>
<accession>A0A1L3MNV9</accession>
<sequence>METLEIGQIKITWLNGGVTYLDGGAMFGVVPKPLWSKRYPVNEKNQIELRTDPLLIQKDGINVLVEAGIGKGKLSEKQLRNYGVKEESKVEESLQTLGLTPEDIDYILMTHMHFDHACGLTKWNEEQELVSVFPHAKILTSSIEWNEMRHPNIRSKNTYWKENWEAIVHQVETFEKSFSLVAGIEMHHTGGHSDGHSIIVLKDQGEVLIHMADLMPTHAHKNPLWVLAYDDYPMTSIDRKSNWLEFGERQNAWYSFYHDAFYRAVKWNSTGEIIDEIKRQRTTSN</sequence>
<dbReference type="AlphaFoldDB" id="A0A1L3MNV9"/>
<comment type="similarity">
    <text evidence="1">Belongs to the metallo-beta-lactamase superfamily.</text>
</comment>
<evidence type="ECO:0000256" key="2">
    <source>
        <dbReference type="ARBA" id="ARBA00022723"/>
    </source>
</evidence>
<dbReference type="SMART" id="SM00849">
    <property type="entry name" value="Lactamase_B"/>
    <property type="match status" value="1"/>
</dbReference>
<dbReference type="STRING" id="1547283.A9C19_04425"/>
<dbReference type="EMBL" id="CP016020">
    <property type="protein sequence ID" value="APH04041.1"/>
    <property type="molecule type" value="Genomic_DNA"/>
</dbReference>
<reference evidence="6 7" key="1">
    <citation type="journal article" date="2016" name="Sci. Rep.">
        <title>Complete genome sequence and transcriptomic analysis of a novel marine strain Bacillus weihaiensis reveals the mechanism of brown algae degradation.</title>
        <authorList>
            <person name="Zhu Y."/>
            <person name="Chen P."/>
            <person name="Bao Y."/>
            <person name="Men Y."/>
            <person name="Zeng Y."/>
            <person name="Yang J."/>
            <person name="Sun J."/>
            <person name="Sun Y."/>
        </authorList>
    </citation>
    <scope>NUCLEOTIDE SEQUENCE [LARGE SCALE GENOMIC DNA]</scope>
    <source>
        <strain evidence="6 7">Alg07</strain>
    </source>
</reference>
<dbReference type="InterPro" id="IPR001279">
    <property type="entry name" value="Metallo-B-lactamas"/>
</dbReference>
<evidence type="ECO:0000256" key="1">
    <source>
        <dbReference type="ARBA" id="ARBA00007749"/>
    </source>
</evidence>
<keyword evidence="3" id="KW-0378">Hydrolase</keyword>
<keyword evidence="4" id="KW-0862">Zinc</keyword>
<name>A0A1L3MNV9_9BACI</name>
<proteinExistence type="inferred from homology"/>
<protein>
    <recommendedName>
        <fullName evidence="5">Metallo-beta-lactamase domain-containing protein</fullName>
    </recommendedName>
</protein>
<dbReference type="CDD" id="cd07728">
    <property type="entry name" value="YtnP-like_MBL-fold"/>
    <property type="match status" value="1"/>
</dbReference>
<dbReference type="Pfam" id="PF00753">
    <property type="entry name" value="Lactamase_B"/>
    <property type="match status" value="1"/>
</dbReference>
<dbReference type="SUPFAM" id="SSF56281">
    <property type="entry name" value="Metallo-hydrolase/oxidoreductase"/>
    <property type="match status" value="1"/>
</dbReference>
<evidence type="ECO:0000313" key="7">
    <source>
        <dbReference type="Proteomes" id="UP000181936"/>
    </source>
</evidence>
<dbReference type="PANTHER" id="PTHR42978">
    <property type="entry name" value="QUORUM-QUENCHING LACTONASE YTNP-RELATED-RELATED"/>
    <property type="match status" value="1"/>
</dbReference>
<keyword evidence="2" id="KW-0479">Metal-binding</keyword>
<keyword evidence="7" id="KW-1185">Reference proteome</keyword>
<evidence type="ECO:0000256" key="4">
    <source>
        <dbReference type="ARBA" id="ARBA00022833"/>
    </source>
</evidence>
<dbReference type="Proteomes" id="UP000181936">
    <property type="component" value="Chromosome"/>
</dbReference>
<organism evidence="6 7">
    <name type="scientific">Bacillus weihaiensis</name>
    <dbReference type="NCBI Taxonomy" id="1547283"/>
    <lineage>
        <taxon>Bacteria</taxon>
        <taxon>Bacillati</taxon>
        <taxon>Bacillota</taxon>
        <taxon>Bacilli</taxon>
        <taxon>Bacillales</taxon>
        <taxon>Bacillaceae</taxon>
        <taxon>Bacillus</taxon>
    </lineage>
</organism>
<dbReference type="InterPro" id="IPR036866">
    <property type="entry name" value="RibonucZ/Hydroxyglut_hydro"/>
</dbReference>
<dbReference type="PANTHER" id="PTHR42978:SF6">
    <property type="entry name" value="QUORUM-QUENCHING LACTONASE YTNP-RELATED"/>
    <property type="match status" value="1"/>
</dbReference>
<dbReference type="GO" id="GO:0046872">
    <property type="term" value="F:metal ion binding"/>
    <property type="evidence" value="ECO:0007669"/>
    <property type="project" value="UniProtKB-KW"/>
</dbReference>
<evidence type="ECO:0000256" key="3">
    <source>
        <dbReference type="ARBA" id="ARBA00022801"/>
    </source>
</evidence>
<feature type="domain" description="Metallo-beta-lactamase" evidence="5">
    <location>
        <begin position="50"/>
        <end position="258"/>
    </location>
</feature>
<dbReference type="RefSeq" id="WP_072578835.1">
    <property type="nucleotide sequence ID" value="NZ_CP016020.1"/>
</dbReference>
<evidence type="ECO:0000259" key="5">
    <source>
        <dbReference type="SMART" id="SM00849"/>
    </source>
</evidence>
<dbReference type="InterPro" id="IPR051013">
    <property type="entry name" value="MBL_superfamily_lactonases"/>
</dbReference>